<dbReference type="InterPro" id="IPR001227">
    <property type="entry name" value="Ac_transferase_dom_sf"/>
</dbReference>
<dbReference type="SUPFAM" id="SSF55048">
    <property type="entry name" value="Probable ACP-binding domain of malonyl-CoA ACP transacylase"/>
    <property type="match status" value="1"/>
</dbReference>
<dbReference type="EC" id="2.3.1.39" evidence="1 6"/>
<feature type="active site" evidence="7">
    <location>
        <position position="90"/>
    </location>
</feature>
<evidence type="ECO:0000256" key="1">
    <source>
        <dbReference type="ARBA" id="ARBA00013258"/>
    </source>
</evidence>
<evidence type="ECO:0000256" key="5">
    <source>
        <dbReference type="ARBA" id="ARBA00048462"/>
    </source>
</evidence>
<feature type="active site" evidence="7">
    <location>
        <position position="199"/>
    </location>
</feature>
<dbReference type="InterPro" id="IPR016035">
    <property type="entry name" value="Acyl_Trfase/lysoPLipase"/>
</dbReference>
<keyword evidence="4 6" id="KW-0012">Acyltransferase</keyword>
<keyword evidence="3 6" id="KW-0808">Transferase</keyword>
<dbReference type="EMBL" id="WODC01000004">
    <property type="protein sequence ID" value="MUM77512.1"/>
    <property type="molecule type" value="Genomic_DNA"/>
</dbReference>
<evidence type="ECO:0000256" key="4">
    <source>
        <dbReference type="ARBA" id="ARBA00023315"/>
    </source>
</evidence>
<dbReference type="InterPro" id="IPR050858">
    <property type="entry name" value="Mal-CoA-ACP_Trans/PKS_FabD"/>
</dbReference>
<evidence type="ECO:0000313" key="10">
    <source>
        <dbReference type="Proteomes" id="UP000461162"/>
    </source>
</evidence>
<dbReference type="SMART" id="SM00827">
    <property type="entry name" value="PKS_AT"/>
    <property type="match status" value="1"/>
</dbReference>
<evidence type="ECO:0000256" key="7">
    <source>
        <dbReference type="PIRSR" id="PIRSR000446-1"/>
    </source>
</evidence>
<evidence type="ECO:0000256" key="3">
    <source>
        <dbReference type="ARBA" id="ARBA00022679"/>
    </source>
</evidence>
<feature type="domain" description="Malonyl-CoA:ACP transacylase (MAT)" evidence="8">
    <location>
        <begin position="7"/>
        <end position="308"/>
    </location>
</feature>
<evidence type="ECO:0000256" key="6">
    <source>
        <dbReference type="PIRNR" id="PIRNR000446"/>
    </source>
</evidence>
<comment type="similarity">
    <text evidence="6">Belongs to the fabD family.</text>
</comment>
<dbReference type="Proteomes" id="UP000461162">
    <property type="component" value="Unassembled WGS sequence"/>
</dbReference>
<dbReference type="SUPFAM" id="SSF52151">
    <property type="entry name" value="FabD/lysophospholipase-like"/>
    <property type="match status" value="1"/>
</dbReference>
<dbReference type="RefSeq" id="WP_155933730.1">
    <property type="nucleotide sequence ID" value="NZ_WODC01000004.1"/>
</dbReference>
<comment type="catalytic activity">
    <reaction evidence="5 6">
        <text>holo-[ACP] + malonyl-CoA = malonyl-[ACP] + CoA</text>
        <dbReference type="Rhea" id="RHEA:41792"/>
        <dbReference type="Rhea" id="RHEA-COMP:9623"/>
        <dbReference type="Rhea" id="RHEA-COMP:9685"/>
        <dbReference type="ChEBI" id="CHEBI:57287"/>
        <dbReference type="ChEBI" id="CHEBI:57384"/>
        <dbReference type="ChEBI" id="CHEBI:64479"/>
        <dbReference type="ChEBI" id="CHEBI:78449"/>
        <dbReference type="EC" id="2.3.1.39"/>
    </reaction>
</comment>
<reference evidence="9 10" key="1">
    <citation type="submission" date="2019-11" db="EMBL/GenBank/DDBJ databases">
        <title>Pseudodesulfovibrio alkaliphilus, sp. nov., an alkaliphilic sulfate-reducing bacteria from mud volcano of Taman peninsula, Russia.</title>
        <authorList>
            <person name="Frolova A."/>
            <person name="Merkel A.Y."/>
            <person name="Slobodkin A.I."/>
        </authorList>
    </citation>
    <scope>NUCLEOTIDE SEQUENCE [LARGE SCALE GENOMIC DNA]</scope>
    <source>
        <strain evidence="9 10">F-1</strain>
    </source>
</reference>
<dbReference type="Pfam" id="PF00698">
    <property type="entry name" value="Acyl_transf_1"/>
    <property type="match status" value="1"/>
</dbReference>
<dbReference type="PANTHER" id="PTHR42681:SF1">
    <property type="entry name" value="MALONYL-COA-ACYL CARRIER PROTEIN TRANSACYLASE, MITOCHONDRIAL"/>
    <property type="match status" value="1"/>
</dbReference>
<dbReference type="GO" id="GO:0004314">
    <property type="term" value="F:[acyl-carrier-protein] S-malonyltransferase activity"/>
    <property type="evidence" value="ECO:0007669"/>
    <property type="project" value="UniProtKB-EC"/>
</dbReference>
<sequence>MTKTAILFPGQGSQEQGMGRDVAEDAAEAMDLWILAEKESGLPLRDIYWDGASGDMADTRALQPALTVTNLTLWLAVRDRLAPAAAAGHSLGEFAALAASGALDGRDAIRAVCLRGRLMAEAGGEGQGMAAVVKLDQATVEGIVKQAVAGAGGQLRIANYNSPAQFVISGEGEALARASALVKEAKGRAIALAVSGAFHSPLIREAADEFAAFLAGLNWKAPAFPVYHNATALPEPDPSGILPVMQRQMTSSVLWVQTLQALWLAGVRHFVEIGPRNVLTKLLAPNLADLAGDGEWTAANAGSLDQARAL</sequence>
<proteinExistence type="inferred from homology"/>
<dbReference type="AlphaFoldDB" id="A0A7K1KNN8"/>
<accession>A0A7K1KNN8</accession>
<dbReference type="InterPro" id="IPR016036">
    <property type="entry name" value="Malonyl_transacylase_ACP-bd"/>
</dbReference>
<keyword evidence="10" id="KW-1185">Reference proteome</keyword>
<gene>
    <name evidence="9" type="ORF">GKC30_07705</name>
</gene>
<evidence type="ECO:0000256" key="2">
    <source>
        <dbReference type="ARBA" id="ARBA00018953"/>
    </source>
</evidence>
<name>A0A7K1KNN8_9BACT</name>
<dbReference type="InterPro" id="IPR014043">
    <property type="entry name" value="Acyl_transferase_dom"/>
</dbReference>
<comment type="caution">
    <text evidence="9">The sequence shown here is derived from an EMBL/GenBank/DDBJ whole genome shotgun (WGS) entry which is preliminary data.</text>
</comment>
<evidence type="ECO:0000313" key="9">
    <source>
        <dbReference type="EMBL" id="MUM77512.1"/>
    </source>
</evidence>
<dbReference type="GO" id="GO:0006633">
    <property type="term" value="P:fatty acid biosynthetic process"/>
    <property type="evidence" value="ECO:0007669"/>
    <property type="project" value="TreeGrafter"/>
</dbReference>
<dbReference type="Gene3D" id="3.30.70.250">
    <property type="entry name" value="Malonyl-CoA ACP transacylase, ACP-binding"/>
    <property type="match status" value="1"/>
</dbReference>
<dbReference type="PANTHER" id="PTHR42681">
    <property type="entry name" value="MALONYL-COA-ACYL CARRIER PROTEIN TRANSACYLASE, MITOCHONDRIAL"/>
    <property type="match status" value="1"/>
</dbReference>
<protein>
    <recommendedName>
        <fullName evidence="2 6">Malonyl CoA-acyl carrier protein transacylase</fullName>
        <ecNumber evidence="1 6">2.3.1.39</ecNumber>
    </recommendedName>
</protein>
<dbReference type="Gene3D" id="3.40.366.10">
    <property type="entry name" value="Malonyl-Coenzyme A Acyl Carrier Protein, domain 2"/>
    <property type="match status" value="1"/>
</dbReference>
<dbReference type="PIRSF" id="PIRSF000446">
    <property type="entry name" value="Mct"/>
    <property type="match status" value="1"/>
</dbReference>
<dbReference type="InterPro" id="IPR024925">
    <property type="entry name" value="Malonyl_CoA-ACP_transAc"/>
</dbReference>
<evidence type="ECO:0000259" key="8">
    <source>
        <dbReference type="SMART" id="SM00827"/>
    </source>
</evidence>
<organism evidence="9 10">
    <name type="scientific">Pseudodesulfovibrio alkaliphilus</name>
    <dbReference type="NCBI Taxonomy" id="2661613"/>
    <lineage>
        <taxon>Bacteria</taxon>
        <taxon>Pseudomonadati</taxon>
        <taxon>Thermodesulfobacteriota</taxon>
        <taxon>Desulfovibrionia</taxon>
        <taxon>Desulfovibrionales</taxon>
        <taxon>Desulfovibrionaceae</taxon>
    </lineage>
</organism>
<dbReference type="GO" id="GO:0005829">
    <property type="term" value="C:cytosol"/>
    <property type="evidence" value="ECO:0007669"/>
    <property type="project" value="TreeGrafter"/>
</dbReference>